<organism evidence="2 3">
    <name type="scientific">Noviherbaspirillum suwonense</name>
    <dbReference type="NCBI Taxonomy" id="1224511"/>
    <lineage>
        <taxon>Bacteria</taxon>
        <taxon>Pseudomonadati</taxon>
        <taxon>Pseudomonadota</taxon>
        <taxon>Betaproteobacteria</taxon>
        <taxon>Burkholderiales</taxon>
        <taxon>Oxalobacteraceae</taxon>
        <taxon>Noviherbaspirillum</taxon>
    </lineage>
</organism>
<protein>
    <submittedName>
        <fullName evidence="2">Uncharacterized conserved protein, DUF2141 family</fullName>
    </submittedName>
</protein>
<feature type="chain" id="PRO_5045660230" evidence="1">
    <location>
        <begin position="29"/>
        <end position="149"/>
    </location>
</feature>
<proteinExistence type="predicted"/>
<evidence type="ECO:0000313" key="3">
    <source>
        <dbReference type="Proteomes" id="UP001158049"/>
    </source>
</evidence>
<gene>
    <name evidence="2" type="ORF">SAMN06295970_10721</name>
</gene>
<accession>A0ABY1Q7T1</accession>
<name>A0ABY1Q7T1_9BURK</name>
<evidence type="ECO:0000313" key="2">
    <source>
        <dbReference type="EMBL" id="SMP60561.1"/>
    </source>
</evidence>
<feature type="signal peptide" evidence="1">
    <location>
        <begin position="1"/>
        <end position="28"/>
    </location>
</feature>
<keyword evidence="1" id="KW-0732">Signal</keyword>
<dbReference type="InterPro" id="IPR018673">
    <property type="entry name" value="DUF2141"/>
</dbReference>
<dbReference type="Pfam" id="PF09912">
    <property type="entry name" value="DUF2141"/>
    <property type="match status" value="1"/>
</dbReference>
<sequence length="149" mass="15323">MAHPAPASFLPRAFATALLAVAAHGAFAADLTVAIENIRDDSGQVRVGVFDSAAAFPKHAVQGKSVPASERDSSGIVRIRFAGLPAGTYAVSAIHDRDANGKLTTNLVGMPTEPYGFSRQGRAMFGPPAFEEAAFSLPAEGAAVSIGTK</sequence>
<comment type="caution">
    <text evidence="2">The sequence shown here is derived from an EMBL/GenBank/DDBJ whole genome shotgun (WGS) entry which is preliminary data.</text>
</comment>
<evidence type="ECO:0000256" key="1">
    <source>
        <dbReference type="SAM" id="SignalP"/>
    </source>
</evidence>
<dbReference type="Proteomes" id="UP001158049">
    <property type="component" value="Unassembled WGS sequence"/>
</dbReference>
<dbReference type="EMBL" id="FXUL01000007">
    <property type="protein sequence ID" value="SMP60561.1"/>
    <property type="molecule type" value="Genomic_DNA"/>
</dbReference>
<keyword evidence="3" id="KW-1185">Reference proteome</keyword>
<reference evidence="2 3" key="1">
    <citation type="submission" date="2017-05" db="EMBL/GenBank/DDBJ databases">
        <authorList>
            <person name="Varghese N."/>
            <person name="Submissions S."/>
        </authorList>
    </citation>
    <scope>NUCLEOTIDE SEQUENCE [LARGE SCALE GENOMIC DNA]</scope>
    <source>
        <strain evidence="2 3">DSM 26001</strain>
    </source>
</reference>